<evidence type="ECO:0000256" key="1">
    <source>
        <dbReference type="SAM" id="MobiDB-lite"/>
    </source>
</evidence>
<evidence type="ECO:0000313" key="4">
    <source>
        <dbReference type="Proteomes" id="UP001498398"/>
    </source>
</evidence>
<reference evidence="3 4" key="1">
    <citation type="submission" date="2024-01" db="EMBL/GenBank/DDBJ databases">
        <title>A draft genome for the cacao thread blight pathogen Marasmiellus scandens.</title>
        <authorList>
            <person name="Baruah I.K."/>
            <person name="Leung J."/>
            <person name="Bukari Y."/>
            <person name="Amoako-Attah I."/>
            <person name="Meinhardt L.W."/>
            <person name="Bailey B.A."/>
            <person name="Cohen S.P."/>
        </authorList>
    </citation>
    <scope>NUCLEOTIDE SEQUENCE [LARGE SCALE GENOMIC DNA]</scope>
    <source>
        <strain evidence="3 4">GH-19</strain>
    </source>
</reference>
<feature type="region of interest" description="Disordered" evidence="1">
    <location>
        <begin position="237"/>
        <end position="266"/>
    </location>
</feature>
<name>A0ABR1K0U8_9AGAR</name>
<accession>A0ABR1K0U8</accession>
<dbReference type="EMBL" id="JBANRG010000003">
    <property type="protein sequence ID" value="KAK7468693.1"/>
    <property type="molecule type" value="Genomic_DNA"/>
</dbReference>
<feature type="domain" description="LYR motif-containing protein Cup1-like N-terminal" evidence="2">
    <location>
        <begin position="9"/>
        <end position="92"/>
    </location>
</feature>
<dbReference type="Proteomes" id="UP001498398">
    <property type="component" value="Unassembled WGS sequence"/>
</dbReference>
<comment type="caution">
    <text evidence="3">The sequence shown here is derived from an EMBL/GenBank/DDBJ whole genome shotgun (WGS) entry which is preliminary data.</text>
</comment>
<organism evidence="3 4">
    <name type="scientific">Marasmiellus scandens</name>
    <dbReference type="NCBI Taxonomy" id="2682957"/>
    <lineage>
        <taxon>Eukaryota</taxon>
        <taxon>Fungi</taxon>
        <taxon>Dikarya</taxon>
        <taxon>Basidiomycota</taxon>
        <taxon>Agaricomycotina</taxon>
        <taxon>Agaricomycetes</taxon>
        <taxon>Agaricomycetidae</taxon>
        <taxon>Agaricales</taxon>
        <taxon>Marasmiineae</taxon>
        <taxon>Omphalotaceae</taxon>
        <taxon>Marasmiellus</taxon>
    </lineage>
</organism>
<proteinExistence type="predicted"/>
<dbReference type="InterPro" id="IPR046896">
    <property type="entry name" value="Cup1-like_N"/>
</dbReference>
<evidence type="ECO:0000259" key="2">
    <source>
        <dbReference type="Pfam" id="PF20263"/>
    </source>
</evidence>
<dbReference type="Pfam" id="PF20263">
    <property type="entry name" value="LYRM2-like"/>
    <property type="match status" value="1"/>
</dbReference>
<protein>
    <recommendedName>
        <fullName evidence="2">LYR motif-containing protein Cup1-like N-terminal domain-containing protein</fullName>
    </recommendedName>
</protein>
<keyword evidence="4" id="KW-1185">Reference proteome</keyword>
<gene>
    <name evidence="3" type="ORF">VKT23_003196</name>
</gene>
<evidence type="ECO:0000313" key="3">
    <source>
        <dbReference type="EMBL" id="KAK7468693.1"/>
    </source>
</evidence>
<sequence>MQTSITSFYRSYLRQIQSLPHHYLRSFFRIKAHDDVRAIAKTDNLRLQRVKVKRVSKDIRKIQRALRGDKDAFASILDLAYGRRGKLKWEIMQPMLSDPTVPPPKPIIPSKPKSRPPVYSRELQALLTTGFSRSTANPLKPEHLIFPPVLPARANPSSEEARLLGPLSKRREVNKRWRYFVTEWKKILPPLEVVVKTTDGSENTGLEDVSQAGIRSAGFQGHGVFKEIEDIIGPVTPARPITRRERRTRPEDNPSPPSAMPRHPSRWLRRRYQELLGRLPALIYSYDPRYPEGRGSYSAQASIGALHHDVKATAHRRPVLDDSGLAWYQRAQLRNKKE</sequence>